<dbReference type="InterPro" id="IPR028364">
    <property type="entry name" value="Ribosomal_uL1/biogenesis"/>
</dbReference>
<evidence type="ECO:0000313" key="6">
    <source>
        <dbReference type="EMBL" id="KAK1742257.1"/>
    </source>
</evidence>
<reference evidence="6" key="1">
    <citation type="submission" date="2023-06" db="EMBL/GenBank/DDBJ databases">
        <title>Survivors Of The Sea: Transcriptome response of Skeletonema marinoi to long-term dormancy.</title>
        <authorList>
            <person name="Pinder M.I.M."/>
            <person name="Kourtchenko O."/>
            <person name="Robertson E.K."/>
            <person name="Larsson T."/>
            <person name="Maumus F."/>
            <person name="Osuna-Cruz C.M."/>
            <person name="Vancaester E."/>
            <person name="Stenow R."/>
            <person name="Vandepoele K."/>
            <person name="Ploug H."/>
            <person name="Bruchert V."/>
            <person name="Godhe A."/>
            <person name="Topel M."/>
        </authorList>
    </citation>
    <scope>NUCLEOTIDE SEQUENCE</scope>
    <source>
        <strain evidence="6">R05AC</strain>
    </source>
</reference>
<keyword evidence="3" id="KW-0687">Ribonucleoprotein</keyword>
<evidence type="ECO:0000313" key="7">
    <source>
        <dbReference type="Proteomes" id="UP001224775"/>
    </source>
</evidence>
<dbReference type="Gene3D" id="3.30.190.20">
    <property type="match status" value="1"/>
</dbReference>
<evidence type="ECO:0000256" key="2">
    <source>
        <dbReference type="ARBA" id="ARBA00022980"/>
    </source>
</evidence>
<dbReference type="PANTHER" id="PTHR36427:SF3">
    <property type="entry name" value="LARGE RIBOSOMAL SUBUNIT PROTEIN UL1M"/>
    <property type="match status" value="1"/>
</dbReference>
<dbReference type="InterPro" id="IPR023674">
    <property type="entry name" value="Ribosomal_uL1-like"/>
</dbReference>
<name>A0AAD9DCE0_9STRA</name>
<feature type="compositionally biased region" description="Basic and acidic residues" evidence="5">
    <location>
        <begin position="61"/>
        <end position="72"/>
    </location>
</feature>
<keyword evidence="7" id="KW-1185">Reference proteome</keyword>
<dbReference type="CDD" id="cd00403">
    <property type="entry name" value="Ribosomal_L1"/>
    <property type="match status" value="1"/>
</dbReference>
<organism evidence="6 7">
    <name type="scientific">Skeletonema marinoi</name>
    <dbReference type="NCBI Taxonomy" id="267567"/>
    <lineage>
        <taxon>Eukaryota</taxon>
        <taxon>Sar</taxon>
        <taxon>Stramenopiles</taxon>
        <taxon>Ochrophyta</taxon>
        <taxon>Bacillariophyta</taxon>
        <taxon>Coscinodiscophyceae</taxon>
        <taxon>Thalassiosirophycidae</taxon>
        <taxon>Thalassiosirales</taxon>
        <taxon>Skeletonemataceae</taxon>
        <taxon>Skeletonema</taxon>
        <taxon>Skeletonema marinoi-dohrnii complex</taxon>
    </lineage>
</organism>
<accession>A0AAD9DCE0</accession>
<evidence type="ECO:0000256" key="5">
    <source>
        <dbReference type="SAM" id="MobiDB-lite"/>
    </source>
</evidence>
<dbReference type="Gene3D" id="3.40.50.790">
    <property type="match status" value="1"/>
</dbReference>
<evidence type="ECO:0000256" key="4">
    <source>
        <dbReference type="SAM" id="Coils"/>
    </source>
</evidence>
<feature type="coiled-coil region" evidence="4">
    <location>
        <begin position="192"/>
        <end position="222"/>
    </location>
</feature>
<evidence type="ECO:0000256" key="3">
    <source>
        <dbReference type="ARBA" id="ARBA00023274"/>
    </source>
</evidence>
<dbReference type="Pfam" id="PF00687">
    <property type="entry name" value="Ribosomal_L1"/>
    <property type="match status" value="1"/>
</dbReference>
<dbReference type="AlphaFoldDB" id="A0AAD9DCE0"/>
<comment type="caution">
    <text evidence="6">The sequence shown here is derived from an EMBL/GenBank/DDBJ whole genome shotgun (WGS) entry which is preliminary data.</text>
</comment>
<dbReference type="SUPFAM" id="SSF56808">
    <property type="entry name" value="Ribosomal protein L1"/>
    <property type="match status" value="1"/>
</dbReference>
<evidence type="ECO:0000256" key="1">
    <source>
        <dbReference type="ARBA" id="ARBA00010531"/>
    </source>
</evidence>
<comment type="similarity">
    <text evidence="1">Belongs to the universal ribosomal protein uL1 family.</text>
</comment>
<dbReference type="GO" id="GO:0005840">
    <property type="term" value="C:ribosome"/>
    <property type="evidence" value="ECO:0007669"/>
    <property type="project" value="UniProtKB-KW"/>
</dbReference>
<keyword evidence="4" id="KW-0175">Coiled coil</keyword>
<gene>
    <name evidence="6" type="ORF">QTG54_006822</name>
</gene>
<dbReference type="PANTHER" id="PTHR36427">
    <property type="entry name" value="54S RIBOSOMAL PROTEIN L1, MITOCHONDRIAL"/>
    <property type="match status" value="1"/>
</dbReference>
<keyword evidence="2 6" id="KW-0689">Ribosomal protein</keyword>
<sequence length="310" mass="34364">MSNVIRYTAQKLVLCRPAAPATLHFQSYVTRAHPSPLPTAPIQDALQRLISEMDERHLHRSQRWENNKDKRVNQRSTYLTARGRPTHPSEEGVRKEAAEKEYRRMDESLEVALQLNLDPRKPGQALRGSFSLPHGNGKKFGVAVFTDNMELAKEALANGAVVAGGASLIEDIKNGHVSLTSFQRTLASPEMMSQLSSIARLLDQLLETLEQQQSGISNYRTDKEGIVRIGIGRGSFGVDKLMDNMRELMNEIQSIKPESFGKGKKGKGGSAKGTKYYLKAHLSTTQSKGSVLVDLRTIDPTSSFFMSDPL</sequence>
<dbReference type="InterPro" id="IPR016095">
    <property type="entry name" value="Ribosomal_uL1_3-a/b-sand"/>
</dbReference>
<dbReference type="EMBL" id="JATAAI010000011">
    <property type="protein sequence ID" value="KAK1742257.1"/>
    <property type="molecule type" value="Genomic_DNA"/>
</dbReference>
<protein>
    <submittedName>
        <fullName evidence="6">Ribosomal protein L1</fullName>
    </submittedName>
</protein>
<proteinExistence type="inferred from homology"/>
<dbReference type="GO" id="GO:1990904">
    <property type="term" value="C:ribonucleoprotein complex"/>
    <property type="evidence" value="ECO:0007669"/>
    <property type="project" value="UniProtKB-KW"/>
</dbReference>
<feature type="region of interest" description="Disordered" evidence="5">
    <location>
        <begin position="61"/>
        <end position="95"/>
    </location>
</feature>
<dbReference type="Proteomes" id="UP001224775">
    <property type="component" value="Unassembled WGS sequence"/>
</dbReference>